<proteinExistence type="predicted"/>
<gene>
    <name evidence="1" type="ORF">PKLPN57_311</name>
</gene>
<dbReference type="EMBL" id="LT882698">
    <property type="protein sequence ID" value="SMY31373.1"/>
    <property type="molecule type" value="Genomic_DNA"/>
</dbReference>
<dbReference type="AlphaFoldDB" id="A0A1Y6M461"/>
<evidence type="ECO:0000313" key="1">
    <source>
        <dbReference type="EMBL" id="SMY31373.1"/>
    </source>
</evidence>
<organism evidence="1">
    <name type="scientific">Klebsiella pneumoniae</name>
    <dbReference type="NCBI Taxonomy" id="573"/>
    <lineage>
        <taxon>Bacteria</taxon>
        <taxon>Pseudomonadati</taxon>
        <taxon>Pseudomonadota</taxon>
        <taxon>Gammaproteobacteria</taxon>
        <taxon>Enterobacterales</taxon>
        <taxon>Enterobacteriaceae</taxon>
        <taxon>Klebsiella/Raoultella group</taxon>
        <taxon>Klebsiella</taxon>
        <taxon>Klebsiella pneumoniae complex</taxon>
    </lineage>
</organism>
<accession>A0A1Y6M461</accession>
<reference evidence="1" key="1">
    <citation type="submission" date="2017-05" db="EMBL/GenBank/DDBJ databases">
        <authorList>
            <person name="Song R."/>
            <person name="Chenine A.L."/>
            <person name="Ruprecht R.M."/>
        </authorList>
    </citation>
    <scope>NUCLEOTIDE SEQUENCE</scope>
    <source>
        <strain evidence="1">Klebsiella pneumoniae KLPN57</strain>
    </source>
</reference>
<protein>
    <submittedName>
        <fullName evidence="1">Uncharacterized protein</fullName>
    </submittedName>
</protein>
<sequence>MRVLRAVPLAPAMICHSFDFIQKGRIAAFLVNQLFADNAF</sequence>
<name>A0A1Y6M461_KLEPN</name>